<keyword evidence="2" id="KW-1133">Transmembrane helix</keyword>
<keyword evidence="2" id="KW-0472">Membrane</keyword>
<proteinExistence type="predicted"/>
<gene>
    <name evidence="3" type="ORF">HKX40_01775</name>
</gene>
<evidence type="ECO:0000313" key="3">
    <source>
        <dbReference type="EMBL" id="NOL48871.1"/>
    </source>
</evidence>
<evidence type="ECO:0000313" key="4">
    <source>
        <dbReference type="Proteomes" id="UP000541421"/>
    </source>
</evidence>
<feature type="transmembrane region" description="Helical" evidence="2">
    <location>
        <begin position="68"/>
        <end position="88"/>
    </location>
</feature>
<evidence type="ECO:0000256" key="1">
    <source>
        <dbReference type="SAM" id="MobiDB-lite"/>
    </source>
</evidence>
<organism evidence="3 4">
    <name type="scientific">Pelistega europaea</name>
    <dbReference type="NCBI Taxonomy" id="106147"/>
    <lineage>
        <taxon>Bacteria</taxon>
        <taxon>Pseudomonadati</taxon>
        <taxon>Pseudomonadota</taxon>
        <taxon>Betaproteobacteria</taxon>
        <taxon>Burkholderiales</taxon>
        <taxon>Alcaligenaceae</taxon>
        <taxon>Pelistega</taxon>
    </lineage>
</organism>
<dbReference type="Proteomes" id="UP000541421">
    <property type="component" value="Unassembled WGS sequence"/>
</dbReference>
<reference evidence="3 4" key="1">
    <citation type="submission" date="2020-05" db="EMBL/GenBank/DDBJ databases">
        <authorList>
            <person name="Niu N."/>
        </authorList>
    </citation>
    <scope>NUCLEOTIDE SEQUENCE [LARGE SCALE GENOMIC DNA]</scope>
    <source>
        <strain evidence="3 4">LMG10982</strain>
    </source>
</reference>
<sequence>MKTTSTAHNRPSLSTVATRRHVSSVAQGPLPSCRPLQDWANMPHPVVRGLRSDLRALVRYFSRYGSEAMMALLWASLIPSMTVLGTLAGY</sequence>
<evidence type="ECO:0000256" key="2">
    <source>
        <dbReference type="SAM" id="Phobius"/>
    </source>
</evidence>
<dbReference type="EMBL" id="JABGBO010000002">
    <property type="protein sequence ID" value="NOL48871.1"/>
    <property type="molecule type" value="Genomic_DNA"/>
</dbReference>
<keyword evidence="4" id="KW-1185">Reference proteome</keyword>
<name>A0A7Y4P3W4_9BURK</name>
<comment type="caution">
    <text evidence="3">The sequence shown here is derived from an EMBL/GenBank/DDBJ whole genome shotgun (WGS) entry which is preliminary data.</text>
</comment>
<dbReference type="AlphaFoldDB" id="A0A7Y4P3W4"/>
<accession>A0A7Y4P3W4</accession>
<dbReference type="RefSeq" id="WP_171587866.1">
    <property type="nucleotide sequence ID" value="NZ_JABGBO010000002.1"/>
</dbReference>
<keyword evidence="2" id="KW-0812">Transmembrane</keyword>
<feature type="compositionally biased region" description="Polar residues" evidence="1">
    <location>
        <begin position="1"/>
        <end position="17"/>
    </location>
</feature>
<protein>
    <submittedName>
        <fullName evidence="3">Uncharacterized protein</fullName>
    </submittedName>
</protein>
<feature type="region of interest" description="Disordered" evidence="1">
    <location>
        <begin position="1"/>
        <end position="21"/>
    </location>
</feature>